<evidence type="ECO:0000313" key="2">
    <source>
        <dbReference type="Proteomes" id="UP001164250"/>
    </source>
</evidence>
<dbReference type="EMBL" id="CM047906">
    <property type="protein sequence ID" value="KAJ0087386.1"/>
    <property type="molecule type" value="Genomic_DNA"/>
</dbReference>
<gene>
    <name evidence="1" type="ORF">Patl1_07311</name>
</gene>
<comment type="caution">
    <text evidence="1">The sequence shown here is derived from an EMBL/GenBank/DDBJ whole genome shotgun (WGS) entry which is preliminary data.</text>
</comment>
<sequence>MFCTSYFNSSSTSIRTFLLKVFHFNDYQMSFVADSPVNSSSSDDFAAFLDAQLGGNSAESSPDEEAEDDDFKDEEAGDEEPEDEEARDEEAEDEEAGDDNDLNNKRIKRCKVEVLESIHKQGSTSYATLEQQTGVEGGFDSNEAEYDDTHNIVILPDYVTLPFPSVELPEKVRLAVDAILMAEGAERKDQLQHGQLIRSKPVHMQ</sequence>
<dbReference type="Proteomes" id="UP001164250">
    <property type="component" value="Chromosome 10"/>
</dbReference>
<protein>
    <submittedName>
        <fullName evidence="1">Uncharacterized protein</fullName>
    </submittedName>
</protein>
<reference evidence="2" key="1">
    <citation type="journal article" date="2023" name="G3 (Bethesda)">
        <title>Genome assembly and association tests identify interacting loci associated with vigor, precocity, and sex in interspecific pistachio rootstocks.</title>
        <authorList>
            <person name="Palmer W."/>
            <person name="Jacygrad E."/>
            <person name="Sagayaradj S."/>
            <person name="Cavanaugh K."/>
            <person name="Han R."/>
            <person name="Bertier L."/>
            <person name="Beede B."/>
            <person name="Kafkas S."/>
            <person name="Golino D."/>
            <person name="Preece J."/>
            <person name="Michelmore R."/>
        </authorList>
    </citation>
    <scope>NUCLEOTIDE SEQUENCE [LARGE SCALE GENOMIC DNA]</scope>
</reference>
<accession>A0ACC1AL43</accession>
<proteinExistence type="predicted"/>
<name>A0ACC1AL43_9ROSI</name>
<keyword evidence="2" id="KW-1185">Reference proteome</keyword>
<evidence type="ECO:0000313" key="1">
    <source>
        <dbReference type="EMBL" id="KAJ0087386.1"/>
    </source>
</evidence>
<organism evidence="1 2">
    <name type="scientific">Pistacia atlantica</name>
    <dbReference type="NCBI Taxonomy" id="434234"/>
    <lineage>
        <taxon>Eukaryota</taxon>
        <taxon>Viridiplantae</taxon>
        <taxon>Streptophyta</taxon>
        <taxon>Embryophyta</taxon>
        <taxon>Tracheophyta</taxon>
        <taxon>Spermatophyta</taxon>
        <taxon>Magnoliopsida</taxon>
        <taxon>eudicotyledons</taxon>
        <taxon>Gunneridae</taxon>
        <taxon>Pentapetalae</taxon>
        <taxon>rosids</taxon>
        <taxon>malvids</taxon>
        <taxon>Sapindales</taxon>
        <taxon>Anacardiaceae</taxon>
        <taxon>Pistacia</taxon>
    </lineage>
</organism>